<dbReference type="InterPro" id="IPR050832">
    <property type="entry name" value="Bact_Acetyltransf"/>
</dbReference>
<comment type="caution">
    <text evidence="4">The sequence shown here is derived from an EMBL/GenBank/DDBJ whole genome shotgun (WGS) entry which is preliminary data.</text>
</comment>
<gene>
    <name evidence="4" type="ORF">HW561_04425</name>
</gene>
<dbReference type="Gene3D" id="3.40.630.30">
    <property type="match status" value="1"/>
</dbReference>
<dbReference type="Pfam" id="PF00583">
    <property type="entry name" value="Acetyltransf_1"/>
    <property type="match status" value="1"/>
</dbReference>
<dbReference type="RefSeq" id="WP_176862025.1">
    <property type="nucleotide sequence ID" value="NZ_JABXWT010000001.1"/>
</dbReference>
<sequence length="150" mass="16621">MPKIQFRPAIAEDVESIQECIAQAYADARRQIEDLPDVTAGLADDIDAHHVILAETGNETVGVIVFDRVGDAMMVFNLAVVPQSQGQGLARKLLRFVEDKAVALQCARLRLRTHRLMHGTITMYQHLGWRVTVSKGSGLTMEKDVILAKK</sequence>
<reference evidence="4 5" key="1">
    <citation type="submission" date="2020-06" db="EMBL/GenBank/DDBJ databases">
        <authorList>
            <person name="Cao W.R."/>
        </authorList>
    </citation>
    <scope>NUCLEOTIDE SEQUENCE [LARGE SCALE GENOMIC DNA]</scope>
    <source>
        <strain evidence="4 5">B1Z28</strain>
    </source>
</reference>
<organism evidence="4 5">
    <name type="scientific">Ruegeria haliotis</name>
    <dbReference type="NCBI Taxonomy" id="2747601"/>
    <lineage>
        <taxon>Bacteria</taxon>
        <taxon>Pseudomonadati</taxon>
        <taxon>Pseudomonadota</taxon>
        <taxon>Alphaproteobacteria</taxon>
        <taxon>Rhodobacterales</taxon>
        <taxon>Roseobacteraceae</taxon>
        <taxon>Ruegeria</taxon>
    </lineage>
</organism>
<keyword evidence="1" id="KW-0808">Transferase</keyword>
<feature type="domain" description="N-acetyltransferase" evidence="3">
    <location>
        <begin position="4"/>
        <end position="146"/>
    </location>
</feature>
<dbReference type="PROSITE" id="PS51186">
    <property type="entry name" value="GNAT"/>
    <property type="match status" value="1"/>
</dbReference>
<evidence type="ECO:0000256" key="2">
    <source>
        <dbReference type="ARBA" id="ARBA00023315"/>
    </source>
</evidence>
<accession>A0ABX2PLP8</accession>
<evidence type="ECO:0000256" key="1">
    <source>
        <dbReference type="ARBA" id="ARBA00022679"/>
    </source>
</evidence>
<dbReference type="EMBL" id="JABXWT010000001">
    <property type="protein sequence ID" value="NVO55035.1"/>
    <property type="molecule type" value="Genomic_DNA"/>
</dbReference>
<protein>
    <submittedName>
        <fullName evidence="4">GNAT family N-acetyltransferase</fullName>
    </submittedName>
</protein>
<keyword evidence="2" id="KW-0012">Acyltransferase</keyword>
<name>A0ABX2PLP8_9RHOB</name>
<dbReference type="CDD" id="cd04301">
    <property type="entry name" value="NAT_SF"/>
    <property type="match status" value="1"/>
</dbReference>
<dbReference type="Proteomes" id="UP000630805">
    <property type="component" value="Unassembled WGS sequence"/>
</dbReference>
<proteinExistence type="predicted"/>
<evidence type="ECO:0000259" key="3">
    <source>
        <dbReference type="PROSITE" id="PS51186"/>
    </source>
</evidence>
<keyword evidence="5" id="KW-1185">Reference proteome</keyword>
<dbReference type="InterPro" id="IPR000182">
    <property type="entry name" value="GNAT_dom"/>
</dbReference>
<evidence type="ECO:0000313" key="4">
    <source>
        <dbReference type="EMBL" id="NVO55035.1"/>
    </source>
</evidence>
<evidence type="ECO:0000313" key="5">
    <source>
        <dbReference type="Proteomes" id="UP000630805"/>
    </source>
</evidence>
<dbReference type="PANTHER" id="PTHR43877">
    <property type="entry name" value="AMINOALKYLPHOSPHONATE N-ACETYLTRANSFERASE-RELATED-RELATED"/>
    <property type="match status" value="1"/>
</dbReference>
<dbReference type="SUPFAM" id="SSF55729">
    <property type="entry name" value="Acyl-CoA N-acyltransferases (Nat)"/>
    <property type="match status" value="1"/>
</dbReference>
<dbReference type="PANTHER" id="PTHR43877:SF2">
    <property type="entry name" value="AMINOALKYLPHOSPHONATE N-ACETYLTRANSFERASE-RELATED"/>
    <property type="match status" value="1"/>
</dbReference>
<dbReference type="InterPro" id="IPR016181">
    <property type="entry name" value="Acyl_CoA_acyltransferase"/>
</dbReference>